<evidence type="ECO:0000256" key="2">
    <source>
        <dbReference type="ARBA" id="ARBA00022448"/>
    </source>
</evidence>
<dbReference type="Proteomes" id="UP000199393">
    <property type="component" value="Chromosome I"/>
</dbReference>
<dbReference type="CDD" id="cd06261">
    <property type="entry name" value="TM_PBP2"/>
    <property type="match status" value="1"/>
</dbReference>
<dbReference type="GO" id="GO:0005886">
    <property type="term" value="C:plasma membrane"/>
    <property type="evidence" value="ECO:0007669"/>
    <property type="project" value="UniProtKB-SubCell"/>
</dbReference>
<dbReference type="RefSeq" id="WP_091590522.1">
    <property type="nucleotide sequence ID" value="NZ_JBHRWG010000006.1"/>
</dbReference>
<evidence type="ECO:0000256" key="6">
    <source>
        <dbReference type="ARBA" id="ARBA00023136"/>
    </source>
</evidence>
<dbReference type="GO" id="GO:0055085">
    <property type="term" value="P:transmembrane transport"/>
    <property type="evidence" value="ECO:0007669"/>
    <property type="project" value="InterPro"/>
</dbReference>
<dbReference type="SUPFAM" id="SSF161098">
    <property type="entry name" value="MetI-like"/>
    <property type="match status" value="1"/>
</dbReference>
<proteinExistence type="inferred from homology"/>
<name>A0A1C3N3G6_9ACTN</name>
<feature type="transmembrane region" description="Helical" evidence="7">
    <location>
        <begin position="236"/>
        <end position="256"/>
    </location>
</feature>
<gene>
    <name evidence="10" type="ORF">GA0070620_2618</name>
</gene>
<dbReference type="EMBL" id="LT598496">
    <property type="protein sequence ID" value="SBV27111.1"/>
    <property type="molecule type" value="Genomic_DNA"/>
</dbReference>
<keyword evidence="3" id="KW-1003">Cell membrane</keyword>
<dbReference type="InterPro" id="IPR035906">
    <property type="entry name" value="MetI-like_sf"/>
</dbReference>
<sequence length="327" mass="37190">MSSTVGEAPPRRTATPPRHRPEPRRSSYRLGRWDLKYSPYLYVAPFFVLFGIFGLFPLLYTVYVSLFDYELLSGTREYAGLENYRELLVDAQFWNAAYNTVGIFLLSTVPQLIVALLLANLMNRQMRGRTLLRMGIVVPNITSVAAVGIIFALIFADRYGLVNWLLGSVGVDPVAWRDNRYASWLAIAFMVDWRWTGYNALIYLGAMQAIPKDLYESASLDGASAWRQFWQITVPLIRPTIVFTVIISTIGGFQIFTEPLMYGHGMIRGGAEHEFQTLAMYIYERTFTGNAEYGYGAAMSWLLFLMIVIFALINFALVRRSVKGEKK</sequence>
<feature type="region of interest" description="Disordered" evidence="8">
    <location>
        <begin position="1"/>
        <end position="25"/>
    </location>
</feature>
<feature type="transmembrane region" description="Helical" evidence="7">
    <location>
        <begin position="131"/>
        <end position="156"/>
    </location>
</feature>
<dbReference type="PANTHER" id="PTHR30193:SF37">
    <property type="entry name" value="INNER MEMBRANE ABC TRANSPORTER PERMEASE PROTEIN YCJO"/>
    <property type="match status" value="1"/>
</dbReference>
<reference evidence="11" key="1">
    <citation type="submission" date="2016-06" db="EMBL/GenBank/DDBJ databases">
        <authorList>
            <person name="Varghese N."/>
            <person name="Submissions Spin"/>
        </authorList>
    </citation>
    <scope>NUCLEOTIDE SEQUENCE [LARGE SCALE GENOMIC DNA]</scope>
    <source>
        <strain evidence="11">DSM 45344</strain>
    </source>
</reference>
<dbReference type="OrthoDB" id="4319190at2"/>
<evidence type="ECO:0000256" key="5">
    <source>
        <dbReference type="ARBA" id="ARBA00022989"/>
    </source>
</evidence>
<evidence type="ECO:0000256" key="8">
    <source>
        <dbReference type="SAM" id="MobiDB-lite"/>
    </source>
</evidence>
<dbReference type="Pfam" id="PF00528">
    <property type="entry name" value="BPD_transp_1"/>
    <property type="match status" value="1"/>
</dbReference>
<evidence type="ECO:0000256" key="7">
    <source>
        <dbReference type="RuleBase" id="RU363032"/>
    </source>
</evidence>
<dbReference type="AlphaFoldDB" id="A0A1C3N3G6"/>
<organism evidence="10 11">
    <name type="scientific">Micromonospora krabiensis</name>
    <dbReference type="NCBI Taxonomy" id="307121"/>
    <lineage>
        <taxon>Bacteria</taxon>
        <taxon>Bacillati</taxon>
        <taxon>Actinomycetota</taxon>
        <taxon>Actinomycetes</taxon>
        <taxon>Micromonosporales</taxon>
        <taxon>Micromonosporaceae</taxon>
        <taxon>Micromonospora</taxon>
    </lineage>
</organism>
<feature type="transmembrane region" description="Helical" evidence="7">
    <location>
        <begin position="181"/>
        <end position="204"/>
    </location>
</feature>
<dbReference type="InterPro" id="IPR051393">
    <property type="entry name" value="ABC_transporter_permease"/>
</dbReference>
<dbReference type="STRING" id="307121.GA0070620_2618"/>
<dbReference type="InterPro" id="IPR000515">
    <property type="entry name" value="MetI-like"/>
</dbReference>
<evidence type="ECO:0000313" key="10">
    <source>
        <dbReference type="EMBL" id="SBV27111.1"/>
    </source>
</evidence>
<keyword evidence="11" id="KW-1185">Reference proteome</keyword>
<keyword evidence="5 7" id="KW-1133">Transmembrane helix</keyword>
<evidence type="ECO:0000259" key="9">
    <source>
        <dbReference type="PROSITE" id="PS50928"/>
    </source>
</evidence>
<keyword evidence="4 7" id="KW-0812">Transmembrane</keyword>
<evidence type="ECO:0000256" key="4">
    <source>
        <dbReference type="ARBA" id="ARBA00022692"/>
    </source>
</evidence>
<feature type="domain" description="ABC transmembrane type-1" evidence="9">
    <location>
        <begin position="97"/>
        <end position="314"/>
    </location>
</feature>
<dbReference type="Gene3D" id="1.10.3720.10">
    <property type="entry name" value="MetI-like"/>
    <property type="match status" value="1"/>
</dbReference>
<keyword evidence="2 7" id="KW-0813">Transport</keyword>
<dbReference type="PROSITE" id="PS50928">
    <property type="entry name" value="ABC_TM1"/>
    <property type="match status" value="1"/>
</dbReference>
<feature type="transmembrane region" description="Helical" evidence="7">
    <location>
        <begin position="96"/>
        <end position="119"/>
    </location>
</feature>
<protein>
    <submittedName>
        <fullName evidence="10">Cellobiose ABC transporter membrane protein</fullName>
    </submittedName>
</protein>
<evidence type="ECO:0000313" key="11">
    <source>
        <dbReference type="Proteomes" id="UP000199393"/>
    </source>
</evidence>
<feature type="transmembrane region" description="Helical" evidence="7">
    <location>
        <begin position="40"/>
        <end position="63"/>
    </location>
</feature>
<feature type="transmembrane region" description="Helical" evidence="7">
    <location>
        <begin position="293"/>
        <end position="317"/>
    </location>
</feature>
<accession>A0A1C3N3G6</accession>
<comment type="subcellular location">
    <subcellularLocation>
        <location evidence="1 7">Cell membrane</location>
        <topology evidence="1 7">Multi-pass membrane protein</topology>
    </subcellularLocation>
</comment>
<dbReference type="PANTHER" id="PTHR30193">
    <property type="entry name" value="ABC TRANSPORTER PERMEASE PROTEIN"/>
    <property type="match status" value="1"/>
</dbReference>
<evidence type="ECO:0000256" key="3">
    <source>
        <dbReference type="ARBA" id="ARBA00022475"/>
    </source>
</evidence>
<dbReference type="SUPFAM" id="SSF160964">
    <property type="entry name" value="MalF N-terminal region-like"/>
    <property type="match status" value="1"/>
</dbReference>
<comment type="similarity">
    <text evidence="7">Belongs to the binding-protein-dependent transport system permease family.</text>
</comment>
<evidence type="ECO:0000256" key="1">
    <source>
        <dbReference type="ARBA" id="ARBA00004651"/>
    </source>
</evidence>
<feature type="compositionally biased region" description="Low complexity" evidence="8">
    <location>
        <begin position="7"/>
        <end position="16"/>
    </location>
</feature>
<keyword evidence="6 7" id="KW-0472">Membrane</keyword>
<dbReference type="PATRIC" id="fig|307121.4.peg.2681"/>